<accession>W2T0P3</accession>
<keyword evidence="2" id="KW-1185">Reference proteome</keyword>
<evidence type="ECO:0000313" key="2">
    <source>
        <dbReference type="Proteomes" id="UP000053676"/>
    </source>
</evidence>
<dbReference type="Proteomes" id="UP000053676">
    <property type="component" value="Unassembled WGS sequence"/>
</dbReference>
<name>W2T0P3_NECAM</name>
<organism evidence="1 2">
    <name type="scientific">Necator americanus</name>
    <name type="common">Human hookworm</name>
    <dbReference type="NCBI Taxonomy" id="51031"/>
    <lineage>
        <taxon>Eukaryota</taxon>
        <taxon>Metazoa</taxon>
        <taxon>Ecdysozoa</taxon>
        <taxon>Nematoda</taxon>
        <taxon>Chromadorea</taxon>
        <taxon>Rhabditida</taxon>
        <taxon>Rhabditina</taxon>
        <taxon>Rhabditomorpha</taxon>
        <taxon>Strongyloidea</taxon>
        <taxon>Ancylostomatidae</taxon>
        <taxon>Bunostominae</taxon>
        <taxon>Necator</taxon>
    </lineage>
</organism>
<sequence>MTFECRHTTNLSKIMMVELMERTQFQKAEMELKDLQLRKRCHLHRDNDQQSTSCRDLRLLRIDGKAVTDGQIDARPEIDVVGYSLCSEDERHDYNPEEGFRN</sequence>
<dbReference type="EMBL" id="KI660312">
    <property type="protein sequence ID" value="ETN75134.1"/>
    <property type="molecule type" value="Genomic_DNA"/>
</dbReference>
<proteinExistence type="predicted"/>
<dbReference type="KEGG" id="nai:NECAME_03857"/>
<evidence type="ECO:0000313" key="1">
    <source>
        <dbReference type="EMBL" id="ETN75134.1"/>
    </source>
</evidence>
<reference evidence="2" key="1">
    <citation type="journal article" date="2014" name="Nat. Genet.">
        <title>Genome of the human hookworm Necator americanus.</title>
        <authorList>
            <person name="Tang Y.T."/>
            <person name="Gao X."/>
            <person name="Rosa B.A."/>
            <person name="Abubucker S."/>
            <person name="Hallsworth-Pepin K."/>
            <person name="Martin J."/>
            <person name="Tyagi R."/>
            <person name="Heizer E."/>
            <person name="Zhang X."/>
            <person name="Bhonagiri-Palsikar V."/>
            <person name="Minx P."/>
            <person name="Warren W.C."/>
            <person name="Wang Q."/>
            <person name="Zhan B."/>
            <person name="Hotez P.J."/>
            <person name="Sternberg P.W."/>
            <person name="Dougall A."/>
            <person name="Gaze S.T."/>
            <person name="Mulvenna J."/>
            <person name="Sotillo J."/>
            <person name="Ranganathan S."/>
            <person name="Rabelo E.M."/>
            <person name="Wilson R.K."/>
            <person name="Felgner P.L."/>
            <person name="Bethony J."/>
            <person name="Hawdon J.M."/>
            <person name="Gasser R.B."/>
            <person name="Loukas A."/>
            <person name="Mitreva M."/>
        </authorList>
    </citation>
    <scope>NUCLEOTIDE SEQUENCE [LARGE SCALE GENOMIC DNA]</scope>
</reference>
<gene>
    <name evidence="1" type="ORF">NECAME_03857</name>
</gene>
<dbReference type="AlphaFoldDB" id="W2T0P3"/>
<protein>
    <submittedName>
        <fullName evidence="1">Uncharacterized protein</fullName>
    </submittedName>
</protein>